<proteinExistence type="predicted"/>
<evidence type="ECO:0000259" key="1">
    <source>
        <dbReference type="SMART" id="SM00843"/>
    </source>
</evidence>
<dbReference type="EMBL" id="JARJBB010000107">
    <property type="protein sequence ID" value="MDF3303384.1"/>
    <property type="molecule type" value="Genomic_DNA"/>
</dbReference>
<organism evidence="2 3">
    <name type="scientific">Streptomyces tropicalis</name>
    <dbReference type="NCBI Taxonomy" id="3034234"/>
    <lineage>
        <taxon>Bacteria</taxon>
        <taxon>Bacillati</taxon>
        <taxon>Actinomycetota</taxon>
        <taxon>Actinomycetes</taxon>
        <taxon>Kitasatosporales</taxon>
        <taxon>Streptomycetaceae</taxon>
        <taxon>Streptomyces</taxon>
    </lineage>
</organism>
<comment type="caution">
    <text evidence="2">The sequence shown here is derived from an EMBL/GenBank/DDBJ whole genome shotgun (WGS) entry which is preliminary data.</text>
</comment>
<dbReference type="RefSeq" id="WP_276112887.1">
    <property type="nucleotide sequence ID" value="NZ_JARJBB010000107.1"/>
</dbReference>
<dbReference type="InterPro" id="IPR018541">
    <property type="entry name" value="Ftsk_gamma"/>
</dbReference>
<dbReference type="Gene3D" id="1.10.10.10">
    <property type="entry name" value="Winged helix-like DNA-binding domain superfamily/Winged helix DNA-binding domain"/>
    <property type="match status" value="1"/>
</dbReference>
<dbReference type="Pfam" id="PF09397">
    <property type="entry name" value="FtsK_gamma"/>
    <property type="match status" value="1"/>
</dbReference>
<keyword evidence="3" id="KW-1185">Reference proteome</keyword>
<reference evidence="2 3" key="1">
    <citation type="submission" date="2023-03" db="EMBL/GenBank/DDBJ databases">
        <title>Draft genome sequence of Streptomyces sp. K1PA1 isolated from peat swamp forest in Thailand.</title>
        <authorList>
            <person name="Klaysubun C."/>
            <person name="Duangmal K."/>
        </authorList>
    </citation>
    <scope>NUCLEOTIDE SEQUENCE [LARGE SCALE GENOMIC DNA]</scope>
    <source>
        <strain evidence="2 3">K1PA1</strain>
    </source>
</reference>
<evidence type="ECO:0000313" key="3">
    <source>
        <dbReference type="Proteomes" id="UP001221150"/>
    </source>
</evidence>
<feature type="domain" description="FtsK gamma" evidence="1">
    <location>
        <begin position="102"/>
        <end position="171"/>
    </location>
</feature>
<dbReference type="InterPro" id="IPR036390">
    <property type="entry name" value="WH_DNA-bd_sf"/>
</dbReference>
<gene>
    <name evidence="2" type="ORF">P3H78_33230</name>
</gene>
<feature type="non-terminal residue" evidence="2">
    <location>
        <position position="187"/>
    </location>
</feature>
<accession>A0ABT6AFG0</accession>
<sequence>LQEQWIINRARWRARYEQLNGQPPGGDFLPDNGLVAGAPPVPNLIAAHELLLDRLSARVAELRDTDPHTGEDANPYEPTADLLNGVAWAYQQRLIGIVPTGDDPQGPIPPAQLRQAALTVTAHQNASPLTLRRTMTVTAERADRLLHRLEEQQILGPYRADAPRTVLARTADIDPLLNRPPTPTAAT</sequence>
<dbReference type="InterPro" id="IPR036388">
    <property type="entry name" value="WH-like_DNA-bd_sf"/>
</dbReference>
<name>A0ABT6AFG0_9ACTN</name>
<protein>
    <submittedName>
        <fullName evidence="2">DNA translocase FtsK</fullName>
    </submittedName>
</protein>
<dbReference type="Proteomes" id="UP001221150">
    <property type="component" value="Unassembled WGS sequence"/>
</dbReference>
<feature type="non-terminal residue" evidence="2">
    <location>
        <position position="1"/>
    </location>
</feature>
<dbReference type="SMART" id="SM00843">
    <property type="entry name" value="Ftsk_gamma"/>
    <property type="match status" value="1"/>
</dbReference>
<dbReference type="SUPFAM" id="SSF46785">
    <property type="entry name" value="Winged helix' DNA-binding domain"/>
    <property type="match status" value="1"/>
</dbReference>
<evidence type="ECO:0000313" key="2">
    <source>
        <dbReference type="EMBL" id="MDF3303384.1"/>
    </source>
</evidence>